<evidence type="ECO:0000256" key="1">
    <source>
        <dbReference type="SAM" id="Phobius"/>
    </source>
</evidence>
<evidence type="ECO:0000313" key="3">
    <source>
        <dbReference type="EMBL" id="KAK3367142.1"/>
    </source>
</evidence>
<feature type="chain" id="PRO_5042118768" description="Secreted peptide" evidence="2">
    <location>
        <begin position="21"/>
        <end position="141"/>
    </location>
</feature>
<keyword evidence="4" id="KW-1185">Reference proteome</keyword>
<protein>
    <recommendedName>
        <fullName evidence="5">Secreted peptide</fullName>
    </recommendedName>
</protein>
<accession>A0AAE0JZX7</accession>
<dbReference type="EMBL" id="JAULSN010000007">
    <property type="protein sequence ID" value="KAK3367142.1"/>
    <property type="molecule type" value="Genomic_DNA"/>
</dbReference>
<reference evidence="3" key="2">
    <citation type="submission" date="2023-06" db="EMBL/GenBank/DDBJ databases">
        <authorList>
            <consortium name="Lawrence Berkeley National Laboratory"/>
            <person name="Haridas S."/>
            <person name="Hensen N."/>
            <person name="Bonometti L."/>
            <person name="Westerberg I."/>
            <person name="Brannstrom I.O."/>
            <person name="Guillou S."/>
            <person name="Cros-Aarteil S."/>
            <person name="Calhoun S."/>
            <person name="Kuo A."/>
            <person name="Mondo S."/>
            <person name="Pangilinan J."/>
            <person name="Riley R."/>
            <person name="Labutti K."/>
            <person name="Andreopoulos B."/>
            <person name="Lipzen A."/>
            <person name="Chen C."/>
            <person name="Yanf M."/>
            <person name="Daum C."/>
            <person name="Ng V."/>
            <person name="Clum A."/>
            <person name="Steindorff A."/>
            <person name="Ohm R."/>
            <person name="Martin F."/>
            <person name="Silar P."/>
            <person name="Natvig D."/>
            <person name="Lalanne C."/>
            <person name="Gautier V."/>
            <person name="Ament-Velasquez S.L."/>
            <person name="Kruys A."/>
            <person name="Hutchinson M.I."/>
            <person name="Powell A.J."/>
            <person name="Barry K."/>
            <person name="Miller A.N."/>
            <person name="Grigoriev I.V."/>
            <person name="Debuchy R."/>
            <person name="Gladieux P."/>
            <person name="Thoren M.H."/>
            <person name="Johannesson H."/>
        </authorList>
    </citation>
    <scope>NUCLEOTIDE SEQUENCE</scope>
    <source>
        <strain evidence="3">CBS 958.72</strain>
    </source>
</reference>
<dbReference type="Proteomes" id="UP001287356">
    <property type="component" value="Unassembled WGS sequence"/>
</dbReference>
<keyword evidence="2" id="KW-0732">Signal</keyword>
<keyword evidence="1" id="KW-0812">Transmembrane</keyword>
<sequence>MPNAALFGLLVLILLLVTTSINEFFFSLCLHANQKRGHLGLDYIPFYYYISFGHRIGHYAIDRGCLLFFHVLPSTVYRANLFFCLFCVITAGWRIGSRSRGDLSRSGRNERLSAHTIFRLCAATCYTSWLLSCLVGRLAVI</sequence>
<feature type="signal peptide" evidence="2">
    <location>
        <begin position="1"/>
        <end position="20"/>
    </location>
</feature>
<gene>
    <name evidence="3" type="ORF">B0T24DRAFT_383202</name>
</gene>
<evidence type="ECO:0008006" key="5">
    <source>
        <dbReference type="Google" id="ProtNLM"/>
    </source>
</evidence>
<comment type="caution">
    <text evidence="3">The sequence shown here is derived from an EMBL/GenBank/DDBJ whole genome shotgun (WGS) entry which is preliminary data.</text>
</comment>
<evidence type="ECO:0000313" key="4">
    <source>
        <dbReference type="Proteomes" id="UP001287356"/>
    </source>
</evidence>
<feature type="transmembrane region" description="Helical" evidence="1">
    <location>
        <begin position="76"/>
        <end position="96"/>
    </location>
</feature>
<keyword evidence="1" id="KW-1133">Transmembrane helix</keyword>
<feature type="transmembrane region" description="Helical" evidence="1">
    <location>
        <begin position="117"/>
        <end position="140"/>
    </location>
</feature>
<name>A0AAE0JZX7_9PEZI</name>
<keyword evidence="1" id="KW-0472">Membrane</keyword>
<reference evidence="3" key="1">
    <citation type="journal article" date="2023" name="Mol. Phylogenet. Evol.">
        <title>Genome-scale phylogeny and comparative genomics of the fungal order Sordariales.</title>
        <authorList>
            <person name="Hensen N."/>
            <person name="Bonometti L."/>
            <person name="Westerberg I."/>
            <person name="Brannstrom I.O."/>
            <person name="Guillou S."/>
            <person name="Cros-Aarteil S."/>
            <person name="Calhoun S."/>
            <person name="Haridas S."/>
            <person name="Kuo A."/>
            <person name="Mondo S."/>
            <person name="Pangilinan J."/>
            <person name="Riley R."/>
            <person name="LaButti K."/>
            <person name="Andreopoulos B."/>
            <person name="Lipzen A."/>
            <person name="Chen C."/>
            <person name="Yan M."/>
            <person name="Daum C."/>
            <person name="Ng V."/>
            <person name="Clum A."/>
            <person name="Steindorff A."/>
            <person name="Ohm R.A."/>
            <person name="Martin F."/>
            <person name="Silar P."/>
            <person name="Natvig D.O."/>
            <person name="Lalanne C."/>
            <person name="Gautier V."/>
            <person name="Ament-Velasquez S.L."/>
            <person name="Kruys A."/>
            <person name="Hutchinson M.I."/>
            <person name="Powell A.J."/>
            <person name="Barry K."/>
            <person name="Miller A.N."/>
            <person name="Grigoriev I.V."/>
            <person name="Debuchy R."/>
            <person name="Gladieux P."/>
            <person name="Hiltunen Thoren M."/>
            <person name="Johannesson H."/>
        </authorList>
    </citation>
    <scope>NUCLEOTIDE SEQUENCE</scope>
    <source>
        <strain evidence="3">CBS 958.72</strain>
    </source>
</reference>
<dbReference type="AlphaFoldDB" id="A0AAE0JZX7"/>
<proteinExistence type="predicted"/>
<organism evidence="3 4">
    <name type="scientific">Lasiosphaeria ovina</name>
    <dbReference type="NCBI Taxonomy" id="92902"/>
    <lineage>
        <taxon>Eukaryota</taxon>
        <taxon>Fungi</taxon>
        <taxon>Dikarya</taxon>
        <taxon>Ascomycota</taxon>
        <taxon>Pezizomycotina</taxon>
        <taxon>Sordariomycetes</taxon>
        <taxon>Sordariomycetidae</taxon>
        <taxon>Sordariales</taxon>
        <taxon>Lasiosphaeriaceae</taxon>
        <taxon>Lasiosphaeria</taxon>
    </lineage>
</organism>
<evidence type="ECO:0000256" key="2">
    <source>
        <dbReference type="SAM" id="SignalP"/>
    </source>
</evidence>